<dbReference type="Proteomes" id="UP000543836">
    <property type="component" value="Unassembled WGS sequence"/>
</dbReference>
<evidence type="ECO:0000313" key="3">
    <source>
        <dbReference type="Proteomes" id="UP000543836"/>
    </source>
</evidence>
<proteinExistence type="predicted"/>
<keyword evidence="3" id="KW-1185">Reference proteome</keyword>
<dbReference type="EMBL" id="JACIIG010000018">
    <property type="protein sequence ID" value="MBB4571052.1"/>
    <property type="molecule type" value="Genomic_DNA"/>
</dbReference>
<name>A0A7W7EMZ7_9HYPH</name>
<dbReference type="RefSeq" id="WP_172831070.1">
    <property type="nucleotide sequence ID" value="NZ_JACIIG010000018.1"/>
</dbReference>
<feature type="compositionally biased region" description="Basic and acidic residues" evidence="1">
    <location>
        <begin position="70"/>
        <end position="85"/>
    </location>
</feature>
<sequence length="85" mass="9738">MTTSRPGSCVLSPTGYRERAIRRLEDSCVNRQSRLSSKSSSLEKRKTTDRKTSIWGKLDLAPDQNLPAERQPKEYSVVRDDNNRL</sequence>
<organism evidence="2 3">
    <name type="scientific">Rhizobium leucaenae</name>
    <dbReference type="NCBI Taxonomy" id="29450"/>
    <lineage>
        <taxon>Bacteria</taxon>
        <taxon>Pseudomonadati</taxon>
        <taxon>Pseudomonadota</taxon>
        <taxon>Alphaproteobacteria</taxon>
        <taxon>Hyphomicrobiales</taxon>
        <taxon>Rhizobiaceae</taxon>
        <taxon>Rhizobium/Agrobacterium group</taxon>
        <taxon>Rhizobium</taxon>
    </lineage>
</organism>
<gene>
    <name evidence="2" type="ORF">GGE60_005209</name>
</gene>
<evidence type="ECO:0000313" key="2">
    <source>
        <dbReference type="EMBL" id="MBB4571052.1"/>
    </source>
</evidence>
<reference evidence="2 3" key="1">
    <citation type="submission" date="2020-08" db="EMBL/GenBank/DDBJ databases">
        <title>Genomic Encyclopedia of Type Strains, Phase IV (KMG-V): Genome sequencing to study the core and pangenomes of soil and plant-associated prokaryotes.</title>
        <authorList>
            <person name="Whitman W."/>
        </authorList>
    </citation>
    <scope>NUCLEOTIDE SEQUENCE [LARGE SCALE GENOMIC DNA]</scope>
    <source>
        <strain evidence="2 3">SEMIA 492</strain>
    </source>
</reference>
<dbReference type="AlphaFoldDB" id="A0A7W7EMZ7"/>
<evidence type="ECO:0000256" key="1">
    <source>
        <dbReference type="SAM" id="MobiDB-lite"/>
    </source>
</evidence>
<feature type="compositionally biased region" description="Basic and acidic residues" evidence="1">
    <location>
        <begin position="41"/>
        <end position="52"/>
    </location>
</feature>
<protein>
    <submittedName>
        <fullName evidence="2">Uncharacterized protein</fullName>
    </submittedName>
</protein>
<feature type="region of interest" description="Disordered" evidence="1">
    <location>
        <begin position="29"/>
        <end position="85"/>
    </location>
</feature>
<comment type="caution">
    <text evidence="2">The sequence shown here is derived from an EMBL/GenBank/DDBJ whole genome shotgun (WGS) entry which is preliminary data.</text>
</comment>
<accession>A0A7W7EMZ7</accession>